<organism evidence="2 3">
    <name type="scientific">Massilia arenae</name>
    <dbReference type="NCBI Taxonomy" id="2603288"/>
    <lineage>
        <taxon>Bacteria</taxon>
        <taxon>Pseudomonadati</taxon>
        <taxon>Pseudomonadota</taxon>
        <taxon>Betaproteobacteria</taxon>
        <taxon>Burkholderiales</taxon>
        <taxon>Oxalobacteraceae</taxon>
        <taxon>Telluria group</taxon>
        <taxon>Massilia</taxon>
    </lineage>
</organism>
<evidence type="ECO:0000313" key="2">
    <source>
        <dbReference type="EMBL" id="TXF97237.1"/>
    </source>
</evidence>
<keyword evidence="1" id="KW-1133">Transmembrane helix</keyword>
<evidence type="ECO:0000313" key="3">
    <source>
        <dbReference type="Proteomes" id="UP000321413"/>
    </source>
</evidence>
<feature type="transmembrane region" description="Helical" evidence="1">
    <location>
        <begin position="16"/>
        <end position="38"/>
    </location>
</feature>
<dbReference type="Proteomes" id="UP000321413">
    <property type="component" value="Unassembled WGS sequence"/>
</dbReference>
<keyword evidence="1" id="KW-0472">Membrane</keyword>
<dbReference type="RefSeq" id="WP_147936673.1">
    <property type="nucleotide sequence ID" value="NZ_VPFD01000028.1"/>
</dbReference>
<dbReference type="AlphaFoldDB" id="A0A5C7G275"/>
<sequence>MELLNAVFNFAADNGLWFFVNLGIPVLLPYLVVGIIAVDEASSGTPGVAKTLMRKSVETGQLFWTAIALLAATSYEAISAWERHPDHHRAIGWTIGLCGFLALICTLFVGFSTARTVRSGVTNNYVIAISIGVTVAMCVLYPLVHFKLS</sequence>
<accession>A0A5C7G275</accession>
<feature type="transmembrane region" description="Helical" evidence="1">
    <location>
        <begin position="125"/>
        <end position="144"/>
    </location>
</feature>
<protein>
    <submittedName>
        <fullName evidence="2">Uncharacterized protein</fullName>
    </submittedName>
</protein>
<evidence type="ECO:0000256" key="1">
    <source>
        <dbReference type="SAM" id="Phobius"/>
    </source>
</evidence>
<reference evidence="2 3" key="1">
    <citation type="submission" date="2019-08" db="EMBL/GenBank/DDBJ databases">
        <title>Massilia golmudensis sp. nov., isolated from sand in the Qinghai-Tibetan Plateau.</title>
        <authorList>
            <person name="Zhang B."/>
        </authorList>
    </citation>
    <scope>NUCLEOTIDE SEQUENCE [LARGE SCALE GENOMIC DNA]</scope>
    <source>
        <strain evidence="2 3">GEM5</strain>
    </source>
</reference>
<gene>
    <name evidence="2" type="ORF">FVD38_21525</name>
</gene>
<name>A0A5C7G275_9BURK</name>
<keyword evidence="3" id="KW-1185">Reference proteome</keyword>
<comment type="caution">
    <text evidence="2">The sequence shown here is derived from an EMBL/GenBank/DDBJ whole genome shotgun (WGS) entry which is preliminary data.</text>
</comment>
<keyword evidence="1" id="KW-0812">Transmembrane</keyword>
<feature type="transmembrane region" description="Helical" evidence="1">
    <location>
        <begin position="59"/>
        <end position="78"/>
    </location>
</feature>
<dbReference type="EMBL" id="VPFD01000028">
    <property type="protein sequence ID" value="TXF97237.1"/>
    <property type="molecule type" value="Genomic_DNA"/>
</dbReference>
<proteinExistence type="predicted"/>
<feature type="transmembrane region" description="Helical" evidence="1">
    <location>
        <begin position="90"/>
        <end position="113"/>
    </location>
</feature>